<dbReference type="RefSeq" id="XP_024321754.1">
    <property type="nucleotide sequence ID" value="XM_024470242.1"/>
</dbReference>
<sequence length="187" mass="21495">MRQLLNITLFLNIMVDTRSRGGDIAWDRKTPRTTCLLWEDIKLYSFWNEEIEAVDLRANFTFRHLKGMKLEPSQCKAVPFSLFPTAMAKEDTLRLILVMALMDDVFESGFQTWSDLMAAPTSKNGRIIPIKESFLKLPLLRKVHTDIFTLTQEPEQLRDLQSQPKRLGREDSSRCTASAVALHSHSP</sequence>
<accession>A0A177A4D4</accession>
<gene>
    <name evidence="3" type="ORF">VC83_06649</name>
</gene>
<evidence type="ECO:0000256" key="1">
    <source>
        <dbReference type="SAM" id="MobiDB-lite"/>
    </source>
</evidence>
<dbReference type="AlphaFoldDB" id="A0A177A4D4"/>
<evidence type="ECO:0000256" key="2">
    <source>
        <dbReference type="SAM" id="SignalP"/>
    </source>
</evidence>
<dbReference type="VEuPathDB" id="FungiDB:GMDG_07675"/>
<feature type="chain" id="PRO_5008056379" evidence="2">
    <location>
        <begin position="20"/>
        <end position="187"/>
    </location>
</feature>
<dbReference type="OrthoDB" id="3524732at2759"/>
<reference evidence="3" key="1">
    <citation type="submission" date="2016-03" db="EMBL/GenBank/DDBJ databases">
        <title>Updated assembly of Pseudogymnoascus destructans, the fungus causing white-nose syndrome of bats.</title>
        <authorList>
            <person name="Palmer J.M."/>
            <person name="Drees K.P."/>
            <person name="Foster J.T."/>
            <person name="Lindner D.L."/>
        </authorList>
    </citation>
    <scope>NUCLEOTIDE SEQUENCE [LARGE SCALE GENOMIC DNA]</scope>
    <source>
        <strain evidence="3">20631-21</strain>
    </source>
</reference>
<feature type="region of interest" description="Disordered" evidence="1">
    <location>
        <begin position="162"/>
        <end position="187"/>
    </location>
</feature>
<dbReference type="EMBL" id="KV441404">
    <property type="protein sequence ID" value="OAF56460.1"/>
    <property type="molecule type" value="Genomic_DNA"/>
</dbReference>
<protein>
    <submittedName>
        <fullName evidence="3">Uncharacterized protein</fullName>
    </submittedName>
</protein>
<organism evidence="3">
    <name type="scientific">Pseudogymnoascus destructans</name>
    <dbReference type="NCBI Taxonomy" id="655981"/>
    <lineage>
        <taxon>Eukaryota</taxon>
        <taxon>Fungi</taxon>
        <taxon>Dikarya</taxon>
        <taxon>Ascomycota</taxon>
        <taxon>Pezizomycotina</taxon>
        <taxon>Leotiomycetes</taxon>
        <taxon>Thelebolales</taxon>
        <taxon>Thelebolaceae</taxon>
        <taxon>Pseudogymnoascus</taxon>
    </lineage>
</organism>
<feature type="signal peptide" evidence="2">
    <location>
        <begin position="1"/>
        <end position="19"/>
    </location>
</feature>
<dbReference type="GeneID" id="36289706"/>
<keyword evidence="2" id="KW-0732">Signal</keyword>
<name>A0A177A4D4_9PEZI</name>
<dbReference type="Proteomes" id="UP000077154">
    <property type="component" value="Unassembled WGS sequence"/>
</dbReference>
<evidence type="ECO:0000313" key="3">
    <source>
        <dbReference type="EMBL" id="OAF56460.1"/>
    </source>
</evidence>
<proteinExistence type="predicted"/>
<dbReference type="eggNOG" id="ENOG502SJ90">
    <property type="taxonomic scope" value="Eukaryota"/>
</dbReference>